<dbReference type="KEGG" id="aar:Acear_1963"/>
<dbReference type="InterPro" id="IPR016163">
    <property type="entry name" value="Ald_DH_C"/>
</dbReference>
<dbReference type="AlphaFoldDB" id="D9QSJ8"/>
<dbReference type="PANTHER" id="PTHR11496">
    <property type="entry name" value="ALCOHOL DEHYDROGENASE"/>
    <property type="match status" value="1"/>
</dbReference>
<evidence type="ECO:0000313" key="13">
    <source>
        <dbReference type="Proteomes" id="UP000001661"/>
    </source>
</evidence>
<dbReference type="InterPro" id="IPR056798">
    <property type="entry name" value="ADH_Fe_C"/>
</dbReference>
<dbReference type="Proteomes" id="UP000001661">
    <property type="component" value="Chromosome"/>
</dbReference>
<keyword evidence="3" id="KW-0408">Iron</keyword>
<evidence type="ECO:0000256" key="4">
    <source>
        <dbReference type="ARBA" id="ARBA00023027"/>
    </source>
</evidence>
<keyword evidence="4" id="KW-0520">NAD</keyword>
<comment type="cofactor">
    <cofactor evidence="1">
        <name>Fe(2+)</name>
        <dbReference type="ChEBI" id="CHEBI:29033"/>
    </cofactor>
</comment>
<dbReference type="NCBIfam" id="NF010378">
    <property type="entry name" value="PRK13805.1"/>
    <property type="match status" value="1"/>
</dbReference>
<dbReference type="GO" id="GO:0046872">
    <property type="term" value="F:metal ion binding"/>
    <property type="evidence" value="ECO:0007669"/>
    <property type="project" value="InterPro"/>
</dbReference>
<evidence type="ECO:0000256" key="6">
    <source>
        <dbReference type="ARBA" id="ARBA00035641"/>
    </source>
</evidence>
<feature type="domain" description="Alcohol dehydrogenase iron-type/glycerol dehydrogenase GldA" evidence="10">
    <location>
        <begin position="462"/>
        <end position="636"/>
    </location>
</feature>
<dbReference type="GO" id="GO:0008774">
    <property type="term" value="F:acetaldehyde dehydrogenase (acetylating) activity"/>
    <property type="evidence" value="ECO:0007669"/>
    <property type="project" value="UniProtKB-UniRule"/>
</dbReference>
<evidence type="ECO:0000259" key="10">
    <source>
        <dbReference type="Pfam" id="PF00465"/>
    </source>
</evidence>
<dbReference type="SUPFAM" id="SSF53720">
    <property type="entry name" value="ALDH-like"/>
    <property type="match status" value="1"/>
</dbReference>
<comment type="similarity">
    <text evidence="7 8">In the C-terminal section; belongs to the iron-containing alcohol dehydrogenase family.</text>
</comment>
<dbReference type="GO" id="GO:0015976">
    <property type="term" value="P:carbon utilization"/>
    <property type="evidence" value="ECO:0007669"/>
    <property type="project" value="InterPro"/>
</dbReference>
<protein>
    <recommendedName>
        <fullName evidence="8">Aldehyde-alcohol dehydrogenase</fullName>
    </recommendedName>
</protein>
<evidence type="ECO:0000256" key="2">
    <source>
        <dbReference type="ARBA" id="ARBA00023002"/>
    </source>
</evidence>
<dbReference type="OrthoDB" id="9804734at2"/>
<dbReference type="CDD" id="cd08178">
    <property type="entry name" value="AAD_C"/>
    <property type="match status" value="1"/>
</dbReference>
<feature type="domain" description="Fe-containing alcohol dehydrogenase-like C-terminal" evidence="11">
    <location>
        <begin position="648"/>
        <end position="860"/>
    </location>
</feature>
<evidence type="ECO:0000259" key="11">
    <source>
        <dbReference type="Pfam" id="PF25137"/>
    </source>
</evidence>
<dbReference type="PANTHER" id="PTHR11496:SF83">
    <property type="entry name" value="HYDROXYACID-OXOACID TRANSHYDROGENASE, MITOCHONDRIAL"/>
    <property type="match status" value="1"/>
</dbReference>
<dbReference type="Gene3D" id="3.40.605.10">
    <property type="entry name" value="Aldehyde Dehydrogenase, Chain A, domain 1"/>
    <property type="match status" value="1"/>
</dbReference>
<name>D9QSJ8_ACEAZ</name>
<dbReference type="EMBL" id="CP002105">
    <property type="protein sequence ID" value="ADL13461.1"/>
    <property type="molecule type" value="Genomic_DNA"/>
</dbReference>
<dbReference type="Gene3D" id="3.40.50.1970">
    <property type="match status" value="1"/>
</dbReference>
<dbReference type="eggNOG" id="COG1012">
    <property type="taxonomic scope" value="Bacteria"/>
</dbReference>
<dbReference type="Pfam" id="PF25137">
    <property type="entry name" value="ADH_Fe_C"/>
    <property type="match status" value="1"/>
</dbReference>
<keyword evidence="5" id="KW-0511">Multifunctional enzyme</keyword>
<dbReference type="InterPro" id="IPR018211">
    <property type="entry name" value="ADH_Fe_CS"/>
</dbReference>
<evidence type="ECO:0000256" key="7">
    <source>
        <dbReference type="ARBA" id="ARBA00035645"/>
    </source>
</evidence>
<dbReference type="InterPro" id="IPR016161">
    <property type="entry name" value="Ald_DH/histidinol_DH"/>
</dbReference>
<dbReference type="FunFam" id="3.40.50.1970:FF:000003">
    <property type="entry name" value="Alcohol dehydrogenase, iron-containing"/>
    <property type="match status" value="1"/>
</dbReference>
<evidence type="ECO:0000313" key="12">
    <source>
        <dbReference type="EMBL" id="ADL13461.1"/>
    </source>
</evidence>
<dbReference type="PIRSF" id="PIRSF000111">
    <property type="entry name" value="ALDH_ADH"/>
    <property type="match status" value="1"/>
</dbReference>
<dbReference type="InterPro" id="IPR016162">
    <property type="entry name" value="Ald_DH_N"/>
</dbReference>
<proteinExistence type="inferred from homology"/>
<feature type="domain" description="Aldehyde dehydrogenase" evidence="9">
    <location>
        <begin position="3"/>
        <end position="276"/>
    </location>
</feature>
<dbReference type="GO" id="GO:0006066">
    <property type="term" value="P:alcohol metabolic process"/>
    <property type="evidence" value="ECO:0007669"/>
    <property type="project" value="InterPro"/>
</dbReference>
<dbReference type="STRING" id="574087.Acear_1963"/>
<dbReference type="InterPro" id="IPR034789">
    <property type="entry name" value="AAD_C"/>
</dbReference>
<comment type="similarity">
    <text evidence="6 8">In the N-terminal section; belongs to the aldehyde dehydrogenase family.</text>
</comment>
<dbReference type="SUPFAM" id="SSF56796">
    <property type="entry name" value="Dehydroquinate synthase-like"/>
    <property type="match status" value="1"/>
</dbReference>
<organism evidence="12 13">
    <name type="scientific">Acetohalobium arabaticum (strain ATCC 49924 / DSM 5501 / Z-7288)</name>
    <dbReference type="NCBI Taxonomy" id="574087"/>
    <lineage>
        <taxon>Bacteria</taxon>
        <taxon>Bacillati</taxon>
        <taxon>Bacillota</taxon>
        <taxon>Clostridia</taxon>
        <taxon>Halanaerobiales</taxon>
        <taxon>Halobacteroidaceae</taxon>
        <taxon>Acetohalobium</taxon>
    </lineage>
</organism>
<dbReference type="CDD" id="cd07122">
    <property type="entry name" value="ALDH_F20_ACDH"/>
    <property type="match status" value="1"/>
</dbReference>
<dbReference type="InterPro" id="IPR015590">
    <property type="entry name" value="Aldehyde_DH_dom"/>
</dbReference>
<keyword evidence="13" id="KW-1185">Reference proteome</keyword>
<dbReference type="Pfam" id="PF00465">
    <property type="entry name" value="Fe-ADH"/>
    <property type="match status" value="1"/>
</dbReference>
<sequence>MTQQIVKIPRQPQEQIFTLIDKALEAASQLDVMSQKELDRIIKEMALAGVDNHIRLAELAVEETEMGVYEDKITKNLFATENVYHDIKDKKTKGVINQDSTTGIIEVAEPVGVIAALIPATNPTSTALFKALIALKAGNPVIFSFHPRAFESSKETARIMRNAAIEAGAPEGCIQWIEPSSEEMTDKLMTHSDVSLVLATGGGSMVQAAYSSGTPAIGVGPGNVPVYIEESADLEQAVHDITTSKTFDNGTVCASEQTLLVDKEVSSRVKELFVSYHTYILDEAERKRLEKVAIDSETKAMNPKVVGQSATKIAEMAGIEVPDDTVLLLVPLQGIGAGYPLSREKLSPILGVQEVADYREGIGKISEVVNFDGLGHTAVVHSNCQQVIDEFRTKVKTGRLLVNNPATFGAVGDIYNHLPPSMTLGCGTFGGNSTTANVTVDQLYNVKRLTDRKVEREWIKLPPEIYFNPGSLSQLSNLEGEKAVIITDKVMEELGYVQQTAEYLEQAEIDYQVFTGVEPDPSVTTVMEGKEVLEAYGADIIIALGGGSPIDAAKGMWLFYEYPETDFKDLKLRFMDIKKRVYDFPELGDKAKFVAIPTTSGSGSEITSFTVITDKENQVKYPLVSYELTPDMAIVDSELAMTLPPKMTAYTGLDVLTHGIEAYVSVMASDYTDPLALQAIKLVFEYLPRAYKNGTEDKEAREKMHHAACIAGMSFTNAFLGINHSLAHVLGSKFEISHGLANALLLPHVIKYNAQSPTKFAHYPNYSYHQAGERYNELAKELGLKADSREKGVNNLIQEIKNLMITLDLPLSIAELEIDKQEFKSKIGAMAKIAYSDQATIANPRKPLVSELEDIYNKAYDGLKA</sequence>
<keyword evidence="2 8" id="KW-0560">Oxidoreductase</keyword>
<dbReference type="InterPro" id="IPR001670">
    <property type="entry name" value="ADH_Fe/GldA"/>
</dbReference>
<dbReference type="PROSITE" id="PS00913">
    <property type="entry name" value="ADH_IRON_1"/>
    <property type="match status" value="1"/>
</dbReference>
<dbReference type="Pfam" id="PF00171">
    <property type="entry name" value="Aldedh"/>
    <property type="match status" value="1"/>
</dbReference>
<dbReference type="HOGENOM" id="CLU_007207_1_0_9"/>
<dbReference type="InterPro" id="IPR039697">
    <property type="entry name" value="Alcohol_dehydrogenase_Fe"/>
</dbReference>
<dbReference type="eggNOG" id="COG1454">
    <property type="taxonomic scope" value="Bacteria"/>
</dbReference>
<gene>
    <name evidence="12" type="ordered locus">Acear_1963</name>
</gene>
<evidence type="ECO:0000259" key="9">
    <source>
        <dbReference type="Pfam" id="PF00171"/>
    </source>
</evidence>
<dbReference type="RefSeq" id="WP_013278906.1">
    <property type="nucleotide sequence ID" value="NC_014378.1"/>
</dbReference>
<dbReference type="GO" id="GO:0004022">
    <property type="term" value="F:alcohol dehydrogenase (NAD+) activity"/>
    <property type="evidence" value="ECO:0007669"/>
    <property type="project" value="UniProtKB-UniRule"/>
</dbReference>
<dbReference type="Gene3D" id="1.20.1090.10">
    <property type="entry name" value="Dehydroquinate synthase-like - alpha domain"/>
    <property type="match status" value="1"/>
</dbReference>
<evidence type="ECO:0000256" key="8">
    <source>
        <dbReference type="PIRNR" id="PIRNR000111"/>
    </source>
</evidence>
<evidence type="ECO:0000256" key="5">
    <source>
        <dbReference type="ARBA" id="ARBA00023268"/>
    </source>
</evidence>
<dbReference type="Gene3D" id="3.40.309.10">
    <property type="entry name" value="Aldehyde Dehydrogenase, Chain A, domain 2"/>
    <property type="match status" value="1"/>
</dbReference>
<evidence type="ECO:0000256" key="3">
    <source>
        <dbReference type="ARBA" id="ARBA00023004"/>
    </source>
</evidence>
<dbReference type="InterPro" id="IPR012079">
    <property type="entry name" value="Bifunc_Ald-ADH"/>
</dbReference>
<accession>D9QSJ8</accession>
<dbReference type="FunFam" id="1.20.1090.10:FF:000001">
    <property type="entry name" value="Aldehyde-alcohol dehydrogenase"/>
    <property type="match status" value="1"/>
</dbReference>
<reference evidence="12 13" key="1">
    <citation type="journal article" date="2010" name="Stand. Genomic Sci.">
        <title>Complete genome sequence of Acetohalobium arabaticum type strain (Z-7288).</title>
        <authorList>
            <person name="Sikorski J."/>
            <person name="Lapidus A."/>
            <person name="Chertkov O."/>
            <person name="Lucas S."/>
            <person name="Copeland A."/>
            <person name="Glavina Del Rio T."/>
            <person name="Nolan M."/>
            <person name="Tice H."/>
            <person name="Cheng J.F."/>
            <person name="Han C."/>
            <person name="Brambilla E."/>
            <person name="Pitluck S."/>
            <person name="Liolios K."/>
            <person name="Ivanova N."/>
            <person name="Mavromatis K."/>
            <person name="Mikhailova N."/>
            <person name="Pati A."/>
            <person name="Bruce D."/>
            <person name="Detter C."/>
            <person name="Tapia R."/>
            <person name="Goodwin L."/>
            <person name="Chen A."/>
            <person name="Palaniappan K."/>
            <person name="Land M."/>
            <person name="Hauser L."/>
            <person name="Chang Y.J."/>
            <person name="Jeffries C.D."/>
            <person name="Rohde M."/>
            <person name="Goker M."/>
            <person name="Spring S."/>
            <person name="Woyke T."/>
            <person name="Bristow J."/>
            <person name="Eisen J.A."/>
            <person name="Markowitz V."/>
            <person name="Hugenholtz P."/>
            <person name="Kyrpides N.C."/>
            <person name="Klenk H.P."/>
        </authorList>
    </citation>
    <scope>NUCLEOTIDE SEQUENCE [LARGE SCALE GENOMIC DNA]</scope>
    <source>
        <strain evidence="13">ATCC 49924 / DSM 5501 / Z-7288</strain>
    </source>
</reference>
<evidence type="ECO:0000256" key="1">
    <source>
        <dbReference type="ARBA" id="ARBA00001954"/>
    </source>
</evidence>